<evidence type="ECO:0000313" key="2">
    <source>
        <dbReference type="Proteomes" id="UP000095282"/>
    </source>
</evidence>
<feature type="transmembrane region" description="Helical" evidence="1">
    <location>
        <begin position="74"/>
        <end position="97"/>
    </location>
</feature>
<feature type="transmembrane region" description="Helical" evidence="1">
    <location>
        <begin position="103"/>
        <end position="124"/>
    </location>
</feature>
<accession>A0A1I7V3J8</accession>
<evidence type="ECO:0000313" key="3">
    <source>
        <dbReference type="WBParaSite" id="Csp11.Scaffold630.g22035.t2"/>
    </source>
</evidence>
<proteinExistence type="predicted"/>
<reference evidence="3" key="1">
    <citation type="submission" date="2016-11" db="UniProtKB">
        <authorList>
            <consortium name="WormBaseParasite"/>
        </authorList>
    </citation>
    <scope>IDENTIFICATION</scope>
</reference>
<keyword evidence="1" id="KW-0472">Membrane</keyword>
<dbReference type="Proteomes" id="UP000095282">
    <property type="component" value="Unplaced"/>
</dbReference>
<name>A0A1I7V3J8_9PELO</name>
<sequence length="262" mass="30022">MPIVRIPTPRPKTRKKCVTRHEKAKKFIDMVTKLIIKSKDAYKVGMFIYMTLMILFVFMVDSENYNMKHMGTELFGVIVIIEIALGAVCICAIIGVLHGHVLFLAPLLFLHVCVFIYGICYYVLPFVLVKEYEALLLIDEKSSHGYAVTICAEFAIIIVIRLIPLLFEAFLMGFIIKVIYCLMLIKEVESGRFLRYRSSPTNTHVWSSIRRKISARQTLDSSTQTPQPKILPDPDLIREMSAKFRSAKFPQPKLPEVVNEEC</sequence>
<organism evidence="2 3">
    <name type="scientific">Caenorhabditis tropicalis</name>
    <dbReference type="NCBI Taxonomy" id="1561998"/>
    <lineage>
        <taxon>Eukaryota</taxon>
        <taxon>Metazoa</taxon>
        <taxon>Ecdysozoa</taxon>
        <taxon>Nematoda</taxon>
        <taxon>Chromadorea</taxon>
        <taxon>Rhabditida</taxon>
        <taxon>Rhabditina</taxon>
        <taxon>Rhabditomorpha</taxon>
        <taxon>Rhabditoidea</taxon>
        <taxon>Rhabditidae</taxon>
        <taxon>Peloderinae</taxon>
        <taxon>Caenorhabditis</taxon>
    </lineage>
</organism>
<dbReference type="AlphaFoldDB" id="A0A1I7V3J8"/>
<evidence type="ECO:0000256" key="1">
    <source>
        <dbReference type="SAM" id="Phobius"/>
    </source>
</evidence>
<feature type="transmembrane region" description="Helical" evidence="1">
    <location>
        <begin position="44"/>
        <end position="62"/>
    </location>
</feature>
<keyword evidence="2" id="KW-1185">Reference proteome</keyword>
<dbReference type="WBParaSite" id="Csp11.Scaffold630.g22035.t2">
    <property type="protein sequence ID" value="Csp11.Scaffold630.g22035.t2"/>
    <property type="gene ID" value="Csp11.Scaffold630.g22035"/>
</dbReference>
<keyword evidence="1" id="KW-0812">Transmembrane</keyword>
<keyword evidence="1" id="KW-1133">Transmembrane helix</keyword>
<protein>
    <submittedName>
        <fullName evidence="3">Protein TEX261</fullName>
    </submittedName>
</protein>